<dbReference type="EMBL" id="JACXVP010000002">
    <property type="protein sequence ID" value="KAG5623511.1"/>
    <property type="molecule type" value="Genomic_DNA"/>
</dbReference>
<protein>
    <submittedName>
        <fullName evidence="1">Uncharacterized protein</fullName>
    </submittedName>
</protein>
<reference evidence="1 2" key="1">
    <citation type="submission" date="2020-09" db="EMBL/GenBank/DDBJ databases">
        <title>De no assembly of potato wild relative species, Solanum commersonii.</title>
        <authorList>
            <person name="Cho K."/>
        </authorList>
    </citation>
    <scope>NUCLEOTIDE SEQUENCE [LARGE SCALE GENOMIC DNA]</scope>
    <source>
        <strain evidence="1">LZ3.2</strain>
        <tissue evidence="1">Leaf</tissue>
    </source>
</reference>
<keyword evidence="2" id="KW-1185">Reference proteome</keyword>
<name>A0A9J6AHL1_SOLCO</name>
<organism evidence="1 2">
    <name type="scientific">Solanum commersonii</name>
    <name type="common">Commerson's wild potato</name>
    <name type="synonym">Commerson's nightshade</name>
    <dbReference type="NCBI Taxonomy" id="4109"/>
    <lineage>
        <taxon>Eukaryota</taxon>
        <taxon>Viridiplantae</taxon>
        <taxon>Streptophyta</taxon>
        <taxon>Embryophyta</taxon>
        <taxon>Tracheophyta</taxon>
        <taxon>Spermatophyta</taxon>
        <taxon>Magnoliopsida</taxon>
        <taxon>eudicotyledons</taxon>
        <taxon>Gunneridae</taxon>
        <taxon>Pentapetalae</taxon>
        <taxon>asterids</taxon>
        <taxon>lamiids</taxon>
        <taxon>Solanales</taxon>
        <taxon>Solanaceae</taxon>
        <taxon>Solanoideae</taxon>
        <taxon>Solaneae</taxon>
        <taxon>Solanum</taxon>
    </lineage>
</organism>
<comment type="caution">
    <text evidence="1">The sequence shown here is derived from an EMBL/GenBank/DDBJ whole genome shotgun (WGS) entry which is preliminary data.</text>
</comment>
<dbReference type="AlphaFoldDB" id="A0A9J6AHL1"/>
<evidence type="ECO:0000313" key="1">
    <source>
        <dbReference type="EMBL" id="KAG5623511.1"/>
    </source>
</evidence>
<proteinExistence type="predicted"/>
<dbReference type="Proteomes" id="UP000824120">
    <property type="component" value="Chromosome 2"/>
</dbReference>
<gene>
    <name evidence="1" type="ORF">H5410_008729</name>
</gene>
<accession>A0A9J6AHL1</accession>
<sequence length="84" mass="9144">MVADEGVKDRTVADSPVSVLEDEFMVLSHMLSSGYLQRGLGCQIRGRSSLDPENGDATHIPENMAKEEEILIRARDKGGRGTAE</sequence>
<evidence type="ECO:0000313" key="2">
    <source>
        <dbReference type="Proteomes" id="UP000824120"/>
    </source>
</evidence>